<organism evidence="1 2">
    <name type="scientific">Tegillarca granosa</name>
    <name type="common">Malaysian cockle</name>
    <name type="synonym">Anadara granosa</name>
    <dbReference type="NCBI Taxonomy" id="220873"/>
    <lineage>
        <taxon>Eukaryota</taxon>
        <taxon>Metazoa</taxon>
        <taxon>Spiralia</taxon>
        <taxon>Lophotrochozoa</taxon>
        <taxon>Mollusca</taxon>
        <taxon>Bivalvia</taxon>
        <taxon>Autobranchia</taxon>
        <taxon>Pteriomorphia</taxon>
        <taxon>Arcoida</taxon>
        <taxon>Arcoidea</taxon>
        <taxon>Arcidae</taxon>
        <taxon>Tegillarca</taxon>
    </lineage>
</organism>
<dbReference type="Proteomes" id="UP001217089">
    <property type="component" value="Unassembled WGS sequence"/>
</dbReference>
<protein>
    <submittedName>
        <fullName evidence="1">Uncharacterized protein</fullName>
    </submittedName>
</protein>
<proteinExistence type="predicted"/>
<accession>A0ABQ9EL06</accession>
<evidence type="ECO:0000313" key="2">
    <source>
        <dbReference type="Proteomes" id="UP001217089"/>
    </source>
</evidence>
<dbReference type="Gene3D" id="3.90.550.10">
    <property type="entry name" value="Spore Coat Polysaccharide Biosynthesis Protein SpsA, Chain A"/>
    <property type="match status" value="1"/>
</dbReference>
<name>A0ABQ9EL06_TEGGR</name>
<keyword evidence="2" id="KW-1185">Reference proteome</keyword>
<comment type="caution">
    <text evidence="1">The sequence shown here is derived from an EMBL/GenBank/DDBJ whole genome shotgun (WGS) entry which is preliminary data.</text>
</comment>
<gene>
    <name evidence="1" type="ORF">KUTeg_018190</name>
</gene>
<dbReference type="InterPro" id="IPR029044">
    <property type="entry name" value="Nucleotide-diphossugar_trans"/>
</dbReference>
<dbReference type="EMBL" id="JARBDR010000903">
    <property type="protein sequence ID" value="KAJ8304607.1"/>
    <property type="molecule type" value="Genomic_DNA"/>
</dbReference>
<reference evidence="1 2" key="1">
    <citation type="submission" date="2022-12" db="EMBL/GenBank/DDBJ databases">
        <title>Chromosome-level genome of Tegillarca granosa.</title>
        <authorList>
            <person name="Kim J."/>
        </authorList>
    </citation>
    <scope>NUCLEOTIDE SEQUENCE [LARGE SCALE GENOMIC DNA]</scope>
    <source>
        <strain evidence="1">Teg-2019</strain>
        <tissue evidence="1">Adductor muscle</tissue>
    </source>
</reference>
<sequence>MEVNNQWLEPLLAEIKKDDHVVAEGNLDYINTETLRYEFIPGYRIRYGFDWRLRVFGTLFRNDQLDGKKETDTLPYV</sequence>
<evidence type="ECO:0000313" key="1">
    <source>
        <dbReference type="EMBL" id="KAJ8304607.1"/>
    </source>
</evidence>